<dbReference type="AlphaFoldDB" id="A0A382DK55"/>
<dbReference type="EMBL" id="UINC01039625">
    <property type="protein sequence ID" value="SVB38384.1"/>
    <property type="molecule type" value="Genomic_DNA"/>
</dbReference>
<sequence length="340" mass="37871">LTALILSLSTLKAQYDELDLCRTAVYLLDNGNLSESVSKTLVKSLENVIEDEVKRLKVKERFYNTGCNSEDCAGKELDKTKVNFAFILNSDLSVTPGRGEIVLTNILYDFNDDKITSQAELDLLYLTGLLDKYPHITIELGSHTDSRGNPVYNTELSQRRANSAKNWLVNRAGIDESRITAIGYGMNKPKTVNTRLAANYDFIPGGGTQLTKEFIESLATQAQQEAAHQLNRRYEVTVLSSKAERFFGGAMDMMLMDLNYKLVLSEHTYTFIGLENELEDQVAILVNDVISEWNYKECGSAFGFWIIPIVLGGGYAAYENLKEGTEEIGAPPALPIDCCK</sequence>
<dbReference type="SUPFAM" id="SSF103088">
    <property type="entry name" value="OmpA-like"/>
    <property type="match status" value="1"/>
</dbReference>
<evidence type="ECO:0000256" key="2">
    <source>
        <dbReference type="ARBA" id="ARBA00023136"/>
    </source>
</evidence>
<dbReference type="GO" id="GO:0009279">
    <property type="term" value="C:cell outer membrane"/>
    <property type="evidence" value="ECO:0007669"/>
    <property type="project" value="UniProtKB-SubCell"/>
</dbReference>
<dbReference type="Pfam" id="PF00691">
    <property type="entry name" value="OmpA"/>
    <property type="match status" value="1"/>
</dbReference>
<dbReference type="PANTHER" id="PTHR30329">
    <property type="entry name" value="STATOR ELEMENT OF FLAGELLAR MOTOR COMPLEX"/>
    <property type="match status" value="1"/>
</dbReference>
<dbReference type="PRINTS" id="PR01021">
    <property type="entry name" value="OMPADOMAIN"/>
</dbReference>
<evidence type="ECO:0000256" key="3">
    <source>
        <dbReference type="ARBA" id="ARBA00023237"/>
    </source>
</evidence>
<protein>
    <recommendedName>
        <fullName evidence="4">OmpA-like domain-containing protein</fullName>
    </recommendedName>
</protein>
<feature type="domain" description="OmpA-like" evidence="4">
    <location>
        <begin position="95"/>
        <end position="242"/>
    </location>
</feature>
<accession>A0A382DK55</accession>
<evidence type="ECO:0000256" key="1">
    <source>
        <dbReference type="ARBA" id="ARBA00004442"/>
    </source>
</evidence>
<dbReference type="InterPro" id="IPR050330">
    <property type="entry name" value="Bact_OuterMem_StrucFunc"/>
</dbReference>
<dbReference type="PANTHER" id="PTHR30329:SF21">
    <property type="entry name" value="LIPOPROTEIN YIAD-RELATED"/>
    <property type="match status" value="1"/>
</dbReference>
<dbReference type="PROSITE" id="PS51123">
    <property type="entry name" value="OMPA_2"/>
    <property type="match status" value="1"/>
</dbReference>
<dbReference type="InterPro" id="IPR036737">
    <property type="entry name" value="OmpA-like_sf"/>
</dbReference>
<organism evidence="5">
    <name type="scientific">marine metagenome</name>
    <dbReference type="NCBI Taxonomy" id="408172"/>
    <lineage>
        <taxon>unclassified sequences</taxon>
        <taxon>metagenomes</taxon>
        <taxon>ecological metagenomes</taxon>
    </lineage>
</organism>
<evidence type="ECO:0000313" key="5">
    <source>
        <dbReference type="EMBL" id="SVB38384.1"/>
    </source>
</evidence>
<dbReference type="InterPro" id="IPR006664">
    <property type="entry name" value="OMP_bac"/>
</dbReference>
<feature type="non-terminal residue" evidence="5">
    <location>
        <position position="1"/>
    </location>
</feature>
<evidence type="ECO:0000259" key="4">
    <source>
        <dbReference type="PROSITE" id="PS51123"/>
    </source>
</evidence>
<keyword evidence="2" id="KW-0472">Membrane</keyword>
<proteinExistence type="predicted"/>
<reference evidence="5" key="1">
    <citation type="submission" date="2018-05" db="EMBL/GenBank/DDBJ databases">
        <authorList>
            <person name="Lanie J.A."/>
            <person name="Ng W.-L."/>
            <person name="Kazmierczak K.M."/>
            <person name="Andrzejewski T.M."/>
            <person name="Davidsen T.M."/>
            <person name="Wayne K.J."/>
            <person name="Tettelin H."/>
            <person name="Glass J.I."/>
            <person name="Rusch D."/>
            <person name="Podicherti R."/>
            <person name="Tsui H.-C.T."/>
            <person name="Winkler M.E."/>
        </authorList>
    </citation>
    <scope>NUCLEOTIDE SEQUENCE</scope>
</reference>
<dbReference type="InterPro" id="IPR006665">
    <property type="entry name" value="OmpA-like"/>
</dbReference>
<dbReference type="CDD" id="cd07185">
    <property type="entry name" value="OmpA_C-like"/>
    <property type="match status" value="1"/>
</dbReference>
<dbReference type="Gene3D" id="3.30.1330.60">
    <property type="entry name" value="OmpA-like domain"/>
    <property type="match status" value="1"/>
</dbReference>
<keyword evidence="3" id="KW-0998">Cell outer membrane</keyword>
<gene>
    <name evidence="5" type="ORF">METZ01_LOCUS191238</name>
</gene>
<comment type="subcellular location">
    <subcellularLocation>
        <location evidence="1">Cell outer membrane</location>
    </subcellularLocation>
</comment>
<name>A0A382DK55_9ZZZZ</name>